<dbReference type="PANTHER" id="PTHR28524">
    <property type="entry name" value="SUCCINATE DEHYDROGENASE ASSEMBLY FACTOR 4, MITOCHONDRIAL"/>
    <property type="match status" value="1"/>
</dbReference>
<dbReference type="GO" id="GO:0034553">
    <property type="term" value="P:mitochondrial respiratory chain complex II assembly"/>
    <property type="evidence" value="ECO:0007669"/>
    <property type="project" value="TreeGrafter"/>
</dbReference>
<organism evidence="4 5">
    <name type="scientific">Kalanchoe fedtschenkoi</name>
    <name type="common">Lavender scallops</name>
    <name type="synonym">South American air plant</name>
    <dbReference type="NCBI Taxonomy" id="63787"/>
    <lineage>
        <taxon>Eukaryota</taxon>
        <taxon>Viridiplantae</taxon>
        <taxon>Streptophyta</taxon>
        <taxon>Embryophyta</taxon>
        <taxon>Tracheophyta</taxon>
        <taxon>Spermatophyta</taxon>
        <taxon>Magnoliopsida</taxon>
        <taxon>eudicotyledons</taxon>
        <taxon>Gunneridae</taxon>
        <taxon>Pentapetalae</taxon>
        <taxon>Saxifragales</taxon>
        <taxon>Crassulaceae</taxon>
        <taxon>Kalanchoe</taxon>
    </lineage>
</organism>
<reference evidence="4" key="1">
    <citation type="submission" date="2021-01" db="UniProtKB">
        <authorList>
            <consortium name="EnsemblPlants"/>
        </authorList>
    </citation>
    <scope>IDENTIFICATION</scope>
</reference>
<dbReference type="InterPro" id="IPR012875">
    <property type="entry name" value="SDHF4"/>
</dbReference>
<dbReference type="Pfam" id="PF07896">
    <property type="entry name" value="DUF1674"/>
    <property type="match status" value="1"/>
</dbReference>
<evidence type="ECO:0000256" key="2">
    <source>
        <dbReference type="ARBA" id="ARBA00022170"/>
    </source>
</evidence>
<dbReference type="AlphaFoldDB" id="A0A7N0V3G1"/>
<name>A0A7N0V3G1_KALFE</name>
<dbReference type="Gramene" id="Kaladp0095s0590.1.v1.1">
    <property type="protein sequence ID" value="Kaladp0095s0590.1.v1.1"/>
    <property type="gene ID" value="Kaladp0095s0590.v1.1"/>
</dbReference>
<dbReference type="EnsemblPlants" id="Kaladp0095s0590.1.v1.1">
    <property type="protein sequence ID" value="Kaladp0095s0590.1.v1.1"/>
    <property type="gene ID" value="Kaladp0095s0590.v1.1"/>
</dbReference>
<feature type="compositionally biased region" description="Polar residues" evidence="3">
    <location>
        <begin position="25"/>
        <end position="36"/>
    </location>
</feature>
<sequence>MSRNLSRVFSAVASQPTRLCLAVPNRSTSRLISSSTDNHRPPPDPKSATRSSSEAATVDDADVDGKRGEEAEDGDELDLNKETGEVGGPRGPEPTRRLFTRCVCLQLDPAMDDTPFQTGEPSDMLLSAAARQASIEKGKHSGSGNWQCEELRWTDGLFLLERGMKRRLRVNPIALGIIRPVRDIVEE</sequence>
<evidence type="ECO:0000313" key="5">
    <source>
        <dbReference type="Proteomes" id="UP000594263"/>
    </source>
</evidence>
<evidence type="ECO:0000256" key="3">
    <source>
        <dbReference type="SAM" id="MobiDB-lite"/>
    </source>
</evidence>
<dbReference type="PANTHER" id="PTHR28524:SF3">
    <property type="entry name" value="SUCCINATE DEHYDROGENASE ASSEMBLY FACTOR 4, MITOCHONDRIAL"/>
    <property type="match status" value="1"/>
</dbReference>
<protein>
    <recommendedName>
        <fullName evidence="2">Succinate dehydrogenase assembly factor 4, mitochondrial</fullName>
    </recommendedName>
</protein>
<keyword evidence="5" id="KW-1185">Reference proteome</keyword>
<comment type="similarity">
    <text evidence="1">Belongs to the SDHAF4 family.</text>
</comment>
<dbReference type="Proteomes" id="UP000594263">
    <property type="component" value="Unplaced"/>
</dbReference>
<evidence type="ECO:0000313" key="4">
    <source>
        <dbReference type="EnsemblPlants" id="Kaladp0095s0590.1.v1.1"/>
    </source>
</evidence>
<evidence type="ECO:0000256" key="1">
    <source>
        <dbReference type="ARBA" id="ARBA00005701"/>
    </source>
</evidence>
<feature type="region of interest" description="Disordered" evidence="3">
    <location>
        <begin position="23"/>
        <end position="94"/>
    </location>
</feature>
<accession>A0A7N0V3G1</accession>
<dbReference type="GO" id="GO:0005739">
    <property type="term" value="C:mitochondrion"/>
    <property type="evidence" value="ECO:0007669"/>
    <property type="project" value="TreeGrafter"/>
</dbReference>
<proteinExistence type="inferred from homology"/>